<organism evidence="3 4">
    <name type="scientific">Chaetoceros tenuissimus</name>
    <dbReference type="NCBI Taxonomy" id="426638"/>
    <lineage>
        <taxon>Eukaryota</taxon>
        <taxon>Sar</taxon>
        <taxon>Stramenopiles</taxon>
        <taxon>Ochrophyta</taxon>
        <taxon>Bacillariophyta</taxon>
        <taxon>Coscinodiscophyceae</taxon>
        <taxon>Chaetocerotophycidae</taxon>
        <taxon>Chaetocerotales</taxon>
        <taxon>Chaetocerotaceae</taxon>
        <taxon>Chaetoceros</taxon>
    </lineage>
</organism>
<evidence type="ECO:0000256" key="1">
    <source>
        <dbReference type="SAM" id="MobiDB-lite"/>
    </source>
</evidence>
<feature type="compositionally biased region" description="Basic residues" evidence="1">
    <location>
        <begin position="1"/>
        <end position="13"/>
    </location>
</feature>
<proteinExistence type="predicted"/>
<dbReference type="InterPro" id="IPR045063">
    <property type="entry name" value="Dynamin_N"/>
</dbReference>
<dbReference type="PANTHER" id="PTHR11566">
    <property type="entry name" value="DYNAMIN"/>
    <property type="match status" value="1"/>
</dbReference>
<sequence length="805" mass="92566">MTADKRRKKRLERQRKASEKQNNSTDEVQSTCNRVPAFDDKVTKLLTDNEDDLLKFVVKVNKVYQEKLKRPAPFMTFVICGMQSAGKSTIMERFMSAVLNIVQEGTGTRCPLDTTCLHDESAKEPRCDLNGEELTSGGDNMTVDAVFEAITEHNKKLADEDRFSTKPLTLVYRSNNVQNMRFVDTPGIISNKGQGKDNRQEIQNILRDAMRKDNTKLCVLLEPKEFSTNPIIDFCDETFEGREWTENAIFLMTKFDKQLQDARTGSKANNFFNEFKENGIIPHLIITPTLPKEDLPIEELLVQRKELLDSATKKEVNEFRQWVSGHRKFLEANPSDELLSTDIAKRLGFDTAKQVMRKVMLEDTILRLPEVLTSLKSDLASCQNELAALKEKERYNDPKEVKIIIGQALECIEKRILAYLDGDLEKAYNSPTLLQTLDDELEEEEDSDWCERELNHHSSKEEEWRERLSEYEYIGEMQAEERFLGGKQVQRAINVFQLIMIDSLPDPNELNGLVPTGAGYLQGGLQRENWERAITSITKMTIKKISHPGINFLIKHVGCILRRLFAIALEDVKEGDEISKTLKLLPSTVERNLIQMFDETLWTLMKDAADKSHIALEPMYSSLDSTLPTFHPIDEGTSDEPELYVKGTDNQFKKKEAKKETIMNAFMGNVKSKMSSLLSIDGKIAKDMLKDEAKKRFAEKKSFLPDERTTMINRKESELVINRAYQYIVALLEFNNVMLRFQMNHYLYEGFKERLSKFSREVLLKDWENLIESDTTLVKQIEELEGKIAGLTDSLDEVKKIQSKF</sequence>
<dbReference type="InterPro" id="IPR027417">
    <property type="entry name" value="P-loop_NTPase"/>
</dbReference>
<feature type="region of interest" description="Disordered" evidence="1">
    <location>
        <begin position="1"/>
        <end position="30"/>
    </location>
</feature>
<gene>
    <name evidence="3" type="ORF">CTEN210_01556</name>
</gene>
<keyword evidence="4" id="KW-1185">Reference proteome</keyword>
<dbReference type="Gene3D" id="3.40.50.300">
    <property type="entry name" value="P-loop containing nucleotide triphosphate hydrolases"/>
    <property type="match status" value="1"/>
</dbReference>
<reference evidence="3 4" key="1">
    <citation type="journal article" date="2021" name="Sci. Rep.">
        <title>The genome of the diatom Chaetoceros tenuissimus carries an ancient integrated fragment of an extant virus.</title>
        <authorList>
            <person name="Hongo Y."/>
            <person name="Kimura K."/>
            <person name="Takaki Y."/>
            <person name="Yoshida Y."/>
            <person name="Baba S."/>
            <person name="Kobayashi G."/>
            <person name="Nagasaki K."/>
            <person name="Hano T."/>
            <person name="Tomaru Y."/>
        </authorList>
    </citation>
    <scope>NUCLEOTIDE SEQUENCE [LARGE SCALE GENOMIC DNA]</scope>
    <source>
        <strain evidence="3 4">NIES-3715</strain>
    </source>
</reference>
<dbReference type="Pfam" id="PF00350">
    <property type="entry name" value="Dynamin_N"/>
    <property type="match status" value="1"/>
</dbReference>
<dbReference type="GO" id="GO:0003924">
    <property type="term" value="F:GTPase activity"/>
    <property type="evidence" value="ECO:0007669"/>
    <property type="project" value="TreeGrafter"/>
</dbReference>
<evidence type="ECO:0000313" key="4">
    <source>
        <dbReference type="Proteomes" id="UP001054902"/>
    </source>
</evidence>
<protein>
    <recommendedName>
        <fullName evidence="2">Dynamin N-terminal domain-containing protein</fullName>
    </recommendedName>
</protein>
<dbReference type="GO" id="GO:0005737">
    <property type="term" value="C:cytoplasm"/>
    <property type="evidence" value="ECO:0007669"/>
    <property type="project" value="TreeGrafter"/>
</dbReference>
<dbReference type="AlphaFoldDB" id="A0AAD3CFD0"/>
<dbReference type="InterPro" id="IPR022812">
    <property type="entry name" value="Dynamin"/>
</dbReference>
<dbReference type="GO" id="GO:0005874">
    <property type="term" value="C:microtubule"/>
    <property type="evidence" value="ECO:0007669"/>
    <property type="project" value="TreeGrafter"/>
</dbReference>
<accession>A0AAD3CFD0</accession>
<dbReference type="Proteomes" id="UP001054902">
    <property type="component" value="Unassembled WGS sequence"/>
</dbReference>
<evidence type="ECO:0000313" key="3">
    <source>
        <dbReference type="EMBL" id="GFH45082.1"/>
    </source>
</evidence>
<evidence type="ECO:0000259" key="2">
    <source>
        <dbReference type="Pfam" id="PF00350"/>
    </source>
</evidence>
<feature type="domain" description="Dynamin N-terminal" evidence="2">
    <location>
        <begin position="78"/>
        <end position="229"/>
    </location>
</feature>
<dbReference type="PANTHER" id="PTHR11566:SF169">
    <property type="entry name" value="DYNAMIN-LIKE PROTEIN C"/>
    <property type="match status" value="1"/>
</dbReference>
<comment type="caution">
    <text evidence="3">The sequence shown here is derived from an EMBL/GenBank/DDBJ whole genome shotgun (WGS) entry which is preliminary data.</text>
</comment>
<dbReference type="GO" id="GO:0016020">
    <property type="term" value="C:membrane"/>
    <property type="evidence" value="ECO:0007669"/>
    <property type="project" value="TreeGrafter"/>
</dbReference>
<feature type="compositionally biased region" description="Polar residues" evidence="1">
    <location>
        <begin position="20"/>
        <end position="30"/>
    </location>
</feature>
<dbReference type="SUPFAM" id="SSF52540">
    <property type="entry name" value="P-loop containing nucleoside triphosphate hydrolases"/>
    <property type="match status" value="1"/>
</dbReference>
<dbReference type="EMBL" id="BLLK01000020">
    <property type="protein sequence ID" value="GFH45082.1"/>
    <property type="molecule type" value="Genomic_DNA"/>
</dbReference>
<name>A0AAD3CFD0_9STRA</name>
<dbReference type="GO" id="GO:0008017">
    <property type="term" value="F:microtubule binding"/>
    <property type="evidence" value="ECO:0007669"/>
    <property type="project" value="TreeGrafter"/>
</dbReference>